<dbReference type="SUPFAM" id="SSF51366">
    <property type="entry name" value="Ribulose-phoshate binding barrel"/>
    <property type="match status" value="1"/>
</dbReference>
<keyword evidence="8 10" id="KW-0479">Metal-binding</keyword>
<dbReference type="Gene3D" id="3.20.20.70">
    <property type="entry name" value="Aldolase class I"/>
    <property type="match status" value="1"/>
</dbReference>
<dbReference type="GO" id="GO:0004750">
    <property type="term" value="F:D-ribulose-phosphate 3-epimerase activity"/>
    <property type="evidence" value="ECO:0007669"/>
    <property type="project" value="UniProtKB-EC"/>
</dbReference>
<feature type="binding site" evidence="10">
    <location>
        <begin position="196"/>
        <end position="197"/>
    </location>
    <ligand>
        <name>substrate</name>
    </ligand>
</feature>
<sequence length="217" mass="23638">MIKIAPSILSADFANLQRDVELVDRAGVDALHIDIMDGQFVPNLSFGMSMVAALRPVTSLPLDCHLMIVEPERFVQQFAQAGADLIGVHVESTHHIYHVLQLIRQAGAKAEVVVNPGTPISQIVDLLPLVDQVLVMTVNPGFGGQHFLTPMLKKIHALEQLKQQGGYDFDIEVDGGINEKTAKLCYDAGATVAVAGSYIYDSQEPEQRIQDLKVATN</sequence>
<dbReference type="InterPro" id="IPR000056">
    <property type="entry name" value="Ribul_P_3_epim-like"/>
</dbReference>
<feature type="binding site" evidence="10">
    <location>
        <position position="65"/>
    </location>
    <ligand>
        <name>substrate</name>
    </ligand>
</feature>
<comment type="catalytic activity">
    <reaction evidence="1 10 11">
        <text>D-ribulose 5-phosphate = D-xylulose 5-phosphate</text>
        <dbReference type="Rhea" id="RHEA:13677"/>
        <dbReference type="ChEBI" id="CHEBI:57737"/>
        <dbReference type="ChEBI" id="CHEBI:58121"/>
        <dbReference type="EC" id="5.1.3.1"/>
    </reaction>
</comment>
<comment type="caution">
    <text evidence="12">The sequence shown here is derived from an EMBL/GenBank/DDBJ whole genome shotgun (WGS) entry which is preliminary data.</text>
</comment>
<evidence type="ECO:0000256" key="9">
    <source>
        <dbReference type="ARBA" id="ARBA00023235"/>
    </source>
</evidence>
<dbReference type="EMBL" id="JBHSSD010000043">
    <property type="protein sequence ID" value="MFC6165209.1"/>
    <property type="molecule type" value="Genomic_DNA"/>
</dbReference>
<comment type="similarity">
    <text evidence="6 10 11">Belongs to the ribulose-phosphate 3-epimerase family.</text>
</comment>
<comment type="pathway">
    <text evidence="10">Carbohydrate degradation.</text>
</comment>
<comment type="cofactor">
    <cofactor evidence="2">
        <name>Mn(2+)</name>
        <dbReference type="ChEBI" id="CHEBI:29035"/>
    </cofactor>
</comment>
<evidence type="ECO:0000256" key="8">
    <source>
        <dbReference type="ARBA" id="ARBA00022723"/>
    </source>
</evidence>
<dbReference type="EC" id="5.1.3.1" evidence="7 10"/>
<comment type="cofactor">
    <cofactor evidence="3">
        <name>Co(2+)</name>
        <dbReference type="ChEBI" id="CHEBI:48828"/>
    </cofactor>
</comment>
<protein>
    <recommendedName>
        <fullName evidence="7 10">Ribulose-phosphate 3-epimerase</fullName>
        <ecNumber evidence="7 10">5.1.3.1</ecNumber>
    </recommendedName>
</protein>
<organism evidence="12 13">
    <name type="scientific">Lactiplantibacillus dongliensis</name>
    <dbReference type="NCBI Taxonomy" id="2559919"/>
    <lineage>
        <taxon>Bacteria</taxon>
        <taxon>Bacillati</taxon>
        <taxon>Bacillota</taxon>
        <taxon>Bacilli</taxon>
        <taxon>Lactobacillales</taxon>
        <taxon>Lactobacillaceae</taxon>
        <taxon>Lactiplantibacillus</taxon>
    </lineage>
</organism>
<evidence type="ECO:0000313" key="13">
    <source>
        <dbReference type="Proteomes" id="UP001596253"/>
    </source>
</evidence>
<evidence type="ECO:0000256" key="4">
    <source>
        <dbReference type="ARBA" id="ARBA00001947"/>
    </source>
</evidence>
<keyword evidence="9 10" id="KW-0413">Isomerase</keyword>
<dbReference type="InterPro" id="IPR026019">
    <property type="entry name" value="Ribul_P_3_epim"/>
</dbReference>
<reference evidence="13" key="1">
    <citation type="journal article" date="2019" name="Int. J. Syst. Evol. Microbiol.">
        <title>The Global Catalogue of Microorganisms (GCM) 10K type strain sequencing project: providing services to taxonomists for standard genome sequencing and annotation.</title>
        <authorList>
            <consortium name="The Broad Institute Genomics Platform"/>
            <consortium name="The Broad Institute Genome Sequencing Center for Infectious Disease"/>
            <person name="Wu L."/>
            <person name="Ma J."/>
        </authorList>
    </citation>
    <scope>NUCLEOTIDE SEQUENCE [LARGE SCALE GENOMIC DNA]</scope>
    <source>
        <strain evidence="13">CCM 8932</strain>
    </source>
</reference>
<dbReference type="PROSITE" id="PS01086">
    <property type="entry name" value="RIBUL_P_3_EPIMER_2"/>
    <property type="match status" value="1"/>
</dbReference>
<feature type="active site" description="Proton donor" evidence="10">
    <location>
        <position position="174"/>
    </location>
</feature>
<comment type="cofactor">
    <cofactor evidence="5">
        <name>Fe(2+)</name>
        <dbReference type="ChEBI" id="CHEBI:29033"/>
    </cofactor>
</comment>
<keyword evidence="13" id="KW-1185">Reference proteome</keyword>
<evidence type="ECO:0000256" key="7">
    <source>
        <dbReference type="ARBA" id="ARBA00013188"/>
    </source>
</evidence>
<dbReference type="NCBIfam" id="TIGR01163">
    <property type="entry name" value="rpe"/>
    <property type="match status" value="1"/>
</dbReference>
<dbReference type="InterPro" id="IPR013785">
    <property type="entry name" value="Aldolase_TIM"/>
</dbReference>
<dbReference type="Pfam" id="PF00834">
    <property type="entry name" value="Ribul_P_3_epim"/>
    <property type="match status" value="1"/>
</dbReference>
<feature type="binding site" evidence="10">
    <location>
        <begin position="174"/>
        <end position="176"/>
    </location>
    <ligand>
        <name>substrate</name>
    </ligand>
</feature>
<dbReference type="PANTHER" id="PTHR11749">
    <property type="entry name" value="RIBULOSE-5-PHOSPHATE-3-EPIMERASE"/>
    <property type="match status" value="1"/>
</dbReference>
<accession>A0ABW1R5N5</accession>
<dbReference type="RefSeq" id="WP_137639801.1">
    <property type="nucleotide sequence ID" value="NZ_BJDK01000010.1"/>
</dbReference>
<comment type="cofactor">
    <cofactor evidence="4">
        <name>Zn(2+)</name>
        <dbReference type="ChEBI" id="CHEBI:29105"/>
    </cofactor>
</comment>
<feature type="binding site" evidence="10">
    <location>
        <position position="34"/>
    </location>
    <ligand>
        <name>a divalent metal cation</name>
        <dbReference type="ChEBI" id="CHEBI:60240"/>
    </ligand>
</feature>
<dbReference type="NCBIfam" id="NF004076">
    <property type="entry name" value="PRK05581.1-4"/>
    <property type="match status" value="1"/>
</dbReference>
<dbReference type="PIRSF" id="PIRSF001461">
    <property type="entry name" value="RPE"/>
    <property type="match status" value="1"/>
</dbReference>
<comment type="function">
    <text evidence="10">Catalyzes the reversible epimerization of D-ribulose 5-phosphate to D-xylulose 5-phosphate.</text>
</comment>
<feature type="binding site" evidence="10">
    <location>
        <position position="7"/>
    </location>
    <ligand>
        <name>substrate</name>
    </ligand>
</feature>
<evidence type="ECO:0000256" key="3">
    <source>
        <dbReference type="ARBA" id="ARBA00001941"/>
    </source>
</evidence>
<dbReference type="HAMAP" id="MF_02227">
    <property type="entry name" value="RPE"/>
    <property type="match status" value="1"/>
</dbReference>
<feature type="binding site" evidence="10">
    <location>
        <position position="65"/>
    </location>
    <ligand>
        <name>a divalent metal cation</name>
        <dbReference type="ChEBI" id="CHEBI:60240"/>
    </ligand>
</feature>
<evidence type="ECO:0000313" key="12">
    <source>
        <dbReference type="EMBL" id="MFC6165209.1"/>
    </source>
</evidence>
<gene>
    <name evidence="10 12" type="primary">rpe</name>
    <name evidence="12" type="ORF">ACFP3T_11050</name>
</gene>
<evidence type="ECO:0000256" key="10">
    <source>
        <dbReference type="HAMAP-Rule" id="MF_02227"/>
    </source>
</evidence>
<evidence type="ECO:0000256" key="1">
    <source>
        <dbReference type="ARBA" id="ARBA00001782"/>
    </source>
</evidence>
<dbReference type="CDD" id="cd00429">
    <property type="entry name" value="RPE"/>
    <property type="match status" value="1"/>
</dbReference>
<evidence type="ECO:0000256" key="11">
    <source>
        <dbReference type="PIRNR" id="PIRNR001461"/>
    </source>
</evidence>
<evidence type="ECO:0000256" key="6">
    <source>
        <dbReference type="ARBA" id="ARBA00009541"/>
    </source>
</evidence>
<name>A0ABW1R5N5_9LACO</name>
<feature type="binding site" evidence="10">
    <location>
        <begin position="141"/>
        <end position="144"/>
    </location>
    <ligand>
        <name>substrate</name>
    </ligand>
</feature>
<dbReference type="InterPro" id="IPR011060">
    <property type="entry name" value="RibuloseP-bd_barrel"/>
</dbReference>
<feature type="active site" description="Proton acceptor" evidence="10">
    <location>
        <position position="34"/>
    </location>
</feature>
<dbReference type="PROSITE" id="PS01085">
    <property type="entry name" value="RIBUL_P_3_EPIMER_1"/>
    <property type="match status" value="1"/>
</dbReference>
<evidence type="ECO:0000256" key="2">
    <source>
        <dbReference type="ARBA" id="ARBA00001936"/>
    </source>
</evidence>
<keyword evidence="10 11" id="KW-0119">Carbohydrate metabolism</keyword>
<feature type="binding site" evidence="10">
    <location>
        <position position="32"/>
    </location>
    <ligand>
        <name>a divalent metal cation</name>
        <dbReference type="ChEBI" id="CHEBI:60240"/>
    </ligand>
</feature>
<dbReference type="Proteomes" id="UP001596253">
    <property type="component" value="Unassembled WGS sequence"/>
</dbReference>
<feature type="binding site" evidence="10">
    <location>
        <position position="174"/>
    </location>
    <ligand>
        <name>a divalent metal cation</name>
        <dbReference type="ChEBI" id="CHEBI:60240"/>
    </ligand>
</feature>
<proteinExistence type="inferred from homology"/>
<comment type="cofactor">
    <cofactor evidence="10">
        <name>a divalent metal cation</name>
        <dbReference type="ChEBI" id="CHEBI:60240"/>
    </cofactor>
    <text evidence="10">Binds 1 divalent metal cation per subunit.</text>
</comment>
<evidence type="ECO:0000256" key="5">
    <source>
        <dbReference type="ARBA" id="ARBA00001954"/>
    </source>
</evidence>